<dbReference type="PROSITE" id="PS50115">
    <property type="entry name" value="ARFGAP"/>
    <property type="match status" value="1"/>
</dbReference>
<dbReference type="EMBL" id="CALNXI010000313">
    <property type="protein sequence ID" value="CAH3024643.1"/>
    <property type="molecule type" value="Genomic_DNA"/>
</dbReference>
<feature type="compositionally biased region" description="Low complexity" evidence="6">
    <location>
        <begin position="316"/>
        <end position="328"/>
    </location>
</feature>
<feature type="compositionally biased region" description="Low complexity" evidence="6">
    <location>
        <begin position="283"/>
        <end position="293"/>
    </location>
</feature>
<feature type="compositionally biased region" description="Polar residues" evidence="6">
    <location>
        <begin position="133"/>
        <end position="143"/>
    </location>
</feature>
<proteinExistence type="predicted"/>
<feature type="domain" description="Arf-GAP" evidence="7">
    <location>
        <begin position="11"/>
        <end position="135"/>
    </location>
</feature>
<dbReference type="Gene3D" id="1.10.220.150">
    <property type="entry name" value="Arf GTPase activating protein"/>
    <property type="match status" value="1"/>
</dbReference>
<dbReference type="InterPro" id="IPR037278">
    <property type="entry name" value="ARFGAP/RecO"/>
</dbReference>
<keyword evidence="9" id="KW-1185">Reference proteome</keyword>
<feature type="compositionally biased region" description="Low complexity" evidence="6">
    <location>
        <begin position="648"/>
        <end position="665"/>
    </location>
</feature>
<organism evidence="8 9">
    <name type="scientific">Porites evermanni</name>
    <dbReference type="NCBI Taxonomy" id="104178"/>
    <lineage>
        <taxon>Eukaryota</taxon>
        <taxon>Metazoa</taxon>
        <taxon>Cnidaria</taxon>
        <taxon>Anthozoa</taxon>
        <taxon>Hexacorallia</taxon>
        <taxon>Scleractinia</taxon>
        <taxon>Fungiina</taxon>
        <taxon>Poritidae</taxon>
        <taxon>Porites</taxon>
    </lineage>
</organism>
<feature type="compositionally biased region" description="Polar residues" evidence="6">
    <location>
        <begin position="673"/>
        <end position="689"/>
    </location>
</feature>
<feature type="region of interest" description="Disordered" evidence="6">
    <location>
        <begin position="362"/>
        <end position="441"/>
    </location>
</feature>
<evidence type="ECO:0000256" key="4">
    <source>
        <dbReference type="ARBA" id="ARBA00022833"/>
    </source>
</evidence>
<gene>
    <name evidence="8" type="ORF">PEVE_00023581</name>
</gene>
<evidence type="ECO:0000256" key="2">
    <source>
        <dbReference type="ARBA" id="ARBA00022737"/>
    </source>
</evidence>
<comment type="caution">
    <text evidence="8">The sequence shown here is derived from an EMBL/GenBank/DDBJ whole genome shotgun (WGS) entry which is preliminary data.</text>
</comment>
<keyword evidence="2" id="KW-0677">Repeat</keyword>
<dbReference type="PANTHER" id="PTHR46134:SF3">
    <property type="entry name" value="ARFGAP WITH FG REPEATS 1"/>
    <property type="match status" value="1"/>
</dbReference>
<dbReference type="InterPro" id="IPR052248">
    <property type="entry name" value="Arf-GAP_FG-repeat_protein"/>
</dbReference>
<feature type="region of interest" description="Disordered" evidence="6">
    <location>
        <begin position="545"/>
        <end position="689"/>
    </location>
</feature>
<feature type="compositionally biased region" description="Gly residues" evidence="6">
    <location>
        <begin position="624"/>
        <end position="647"/>
    </location>
</feature>
<dbReference type="Pfam" id="PF01412">
    <property type="entry name" value="ArfGap"/>
    <property type="match status" value="1"/>
</dbReference>
<keyword evidence="4" id="KW-0862">Zinc</keyword>
<evidence type="ECO:0000256" key="1">
    <source>
        <dbReference type="ARBA" id="ARBA00022723"/>
    </source>
</evidence>
<name>A0ABN8M842_9CNID</name>
<feature type="compositionally biased region" description="Low complexity" evidence="6">
    <location>
        <begin position="259"/>
        <end position="272"/>
    </location>
</feature>
<feature type="region of interest" description="Disordered" evidence="6">
    <location>
        <begin position="129"/>
        <end position="293"/>
    </location>
</feature>
<reference evidence="8 9" key="1">
    <citation type="submission" date="2022-05" db="EMBL/GenBank/DDBJ databases">
        <authorList>
            <consortium name="Genoscope - CEA"/>
            <person name="William W."/>
        </authorList>
    </citation>
    <scope>NUCLEOTIDE SEQUENCE [LARGE SCALE GENOMIC DNA]</scope>
</reference>
<evidence type="ECO:0000313" key="9">
    <source>
        <dbReference type="Proteomes" id="UP001159427"/>
    </source>
</evidence>
<feature type="compositionally biased region" description="Low complexity" evidence="6">
    <location>
        <begin position="362"/>
        <end position="390"/>
    </location>
</feature>
<feature type="region of interest" description="Disordered" evidence="6">
    <location>
        <begin position="467"/>
        <end position="529"/>
    </location>
</feature>
<accession>A0ABN8M842</accession>
<dbReference type="SMART" id="SM00105">
    <property type="entry name" value="ArfGap"/>
    <property type="match status" value="1"/>
</dbReference>
<evidence type="ECO:0000256" key="5">
    <source>
        <dbReference type="PROSITE-ProRule" id="PRU00288"/>
    </source>
</evidence>
<sequence>MMASVKKKQDEKNLKLLRDLAALPHNKKCFDCGQRGPTYVNTTIGSFVCTSCSGILRGLNPPHRVKSISMTSFTPQEIESLQGQGNEFCKKVWLGLWNSAMPPEPESKDDQKIKDFMVQKYERKRWYIPPQQVAANDTSQTTPEPKPLKQLLGENAPTVSVHAQATRERPRTGSQTSSSAMPVAVAPPPGQVQAAPQPAPQPKPPSVDLLGDLGGDPFAQQRPQGQFGPPPQQGNFASFNAFGAQPAAPVQNTFDPFGSSVPQPVQQQSQPSFAAFGTPPQQPQQQPAAQPQQQANFFDAFGSPPASSGGLNAFVAPTSSAPTQAPPASNSGFGPLVSASGSSAAASDKYAALTELDSLFGTSSSSSNTSFSSGTGFGSSGTSTFGMSSGPNPFSSATSSVGSGGFQSQQTSNPFQGLGGTLNGPTRSMSPASSIAATSGSGFGSFSTAQPTVSAFGSQPVSSGFGNQLSNTGFGGGQPSGGFGSLTSSQQSSFGGPQQSGWGGMTSQQQMGGGQNMGMPPSSAQQNLSFGGAGMTAMAWNQFGKMGGGQQQQQQQPQMRGQMNFGGNQPGFGSNQGFGSGQPSSGFGGMQPMSGFGASTGSFGANPMSGGSGFGGQQQNTGFGIPGGFGAQPNAFGGGMAGMGGAQFGQQQQIQQFGSWQQSQQANPFMNAGPQQAMQRQGQSTNPFM</sequence>
<dbReference type="SUPFAM" id="SSF57863">
    <property type="entry name" value="ArfGap/RecO-like zinc finger"/>
    <property type="match status" value="1"/>
</dbReference>
<dbReference type="Proteomes" id="UP001159427">
    <property type="component" value="Unassembled WGS sequence"/>
</dbReference>
<evidence type="ECO:0000313" key="8">
    <source>
        <dbReference type="EMBL" id="CAH3024643.1"/>
    </source>
</evidence>
<feature type="compositionally biased region" description="Gly residues" evidence="6">
    <location>
        <begin position="568"/>
        <end position="580"/>
    </location>
</feature>
<evidence type="ECO:0000256" key="6">
    <source>
        <dbReference type="SAM" id="MobiDB-lite"/>
    </source>
</evidence>
<feature type="region of interest" description="Disordered" evidence="6">
    <location>
        <begin position="308"/>
        <end position="328"/>
    </location>
</feature>
<keyword evidence="1" id="KW-0479">Metal-binding</keyword>
<dbReference type="CDD" id="cd08838">
    <property type="entry name" value="ArfGap_AGFG"/>
    <property type="match status" value="1"/>
</dbReference>
<evidence type="ECO:0000259" key="7">
    <source>
        <dbReference type="PROSITE" id="PS50115"/>
    </source>
</evidence>
<dbReference type="PRINTS" id="PR00405">
    <property type="entry name" value="REVINTRACTNG"/>
</dbReference>
<feature type="compositionally biased region" description="Gly residues" evidence="6">
    <location>
        <begin position="473"/>
        <end position="484"/>
    </location>
</feature>
<keyword evidence="3 5" id="KW-0863">Zinc-finger</keyword>
<feature type="compositionally biased region" description="Low complexity" evidence="6">
    <location>
        <begin position="217"/>
        <end position="227"/>
    </location>
</feature>
<evidence type="ECO:0000256" key="3">
    <source>
        <dbReference type="ARBA" id="ARBA00022771"/>
    </source>
</evidence>
<feature type="compositionally biased region" description="Low complexity" evidence="6">
    <location>
        <begin position="594"/>
        <end position="605"/>
    </location>
</feature>
<dbReference type="InterPro" id="IPR038508">
    <property type="entry name" value="ArfGAP_dom_sf"/>
</dbReference>
<dbReference type="InterPro" id="IPR001164">
    <property type="entry name" value="ArfGAP_dom"/>
</dbReference>
<protein>
    <recommendedName>
        <fullName evidence="7">Arf-GAP domain-containing protein</fullName>
    </recommendedName>
</protein>
<feature type="compositionally biased region" description="Low complexity" evidence="6">
    <location>
        <begin position="488"/>
        <end position="510"/>
    </location>
</feature>
<feature type="compositionally biased region" description="Low complexity" evidence="6">
    <location>
        <begin position="551"/>
        <end position="567"/>
    </location>
</feature>
<dbReference type="PANTHER" id="PTHR46134">
    <property type="entry name" value="DRONGO, ISOFORM F"/>
    <property type="match status" value="1"/>
</dbReference>
<feature type="compositionally biased region" description="Low complexity" evidence="6">
    <location>
        <begin position="430"/>
        <end position="441"/>
    </location>
</feature>